<reference evidence="1 2" key="1">
    <citation type="journal article" date="2008" name="J. Bacteriol.">
        <title>Insights into plant cell wall degradation from the genome sequence of the soil bacterium Cellvibrio japonicus.</title>
        <authorList>
            <person name="Deboy R.T."/>
            <person name="Mongodin E.F."/>
            <person name="Fouts D.E."/>
            <person name="Tailford L.E."/>
            <person name="Khouri H."/>
            <person name="Emerson J.B."/>
            <person name="Mohamoud Y."/>
            <person name="Watkins K."/>
            <person name="Henrissat B."/>
            <person name="Gilbert H.J."/>
            <person name="Nelson K.E."/>
        </authorList>
    </citation>
    <scope>NUCLEOTIDE SEQUENCE [LARGE SCALE GENOMIC DNA]</scope>
    <source>
        <strain evidence="1 2">Ueda107</strain>
    </source>
</reference>
<dbReference type="STRING" id="498211.CJA_3736"/>
<dbReference type="eggNOG" id="ENOG50307H4">
    <property type="taxonomic scope" value="Bacteria"/>
</dbReference>
<evidence type="ECO:0000313" key="2">
    <source>
        <dbReference type="Proteomes" id="UP000001036"/>
    </source>
</evidence>
<sequence length="285" mass="31621">MSTNFPTLPEYEFSWRSLQVEPIPLSGERITLGAVIKGGDQALIAAKLIQAEKLKKMYGDQLGAGIADALNICIKSAELFYSNKPLSMEWEPPLEGFYLGKVNSSLADNIEEGLHRAAMYCSSFSFSTEAIKTPSPKKTELSAPESWRKNIYEAVARQRADFAGFFDRAIAIRGSGVPITFGFLSDTYAAQFDAVPDSSRIQQALVRAQSKLWQLDRLRDEATLFKPELCELLIQIPSPSISDPEGSAFKDFIEELRYEASRRALDVYTSESPVEAAHHVIARVA</sequence>
<accession>B3PHZ3</accession>
<dbReference type="KEGG" id="cja:CJA_3736"/>
<dbReference type="HOGENOM" id="CLU_975550_0_0_6"/>
<name>B3PHZ3_CELJU</name>
<dbReference type="Proteomes" id="UP000001036">
    <property type="component" value="Chromosome"/>
</dbReference>
<proteinExistence type="predicted"/>
<evidence type="ECO:0000313" key="1">
    <source>
        <dbReference type="EMBL" id="ACE84504.1"/>
    </source>
</evidence>
<protein>
    <submittedName>
        <fullName evidence="1">Uncharacterized protein</fullName>
    </submittedName>
</protein>
<organism evidence="1 2">
    <name type="scientific">Cellvibrio japonicus (strain Ueda107)</name>
    <name type="common">Pseudomonas fluorescens subsp. cellulosa</name>
    <dbReference type="NCBI Taxonomy" id="498211"/>
    <lineage>
        <taxon>Bacteria</taxon>
        <taxon>Pseudomonadati</taxon>
        <taxon>Pseudomonadota</taxon>
        <taxon>Gammaproteobacteria</taxon>
        <taxon>Cellvibrionales</taxon>
        <taxon>Cellvibrionaceae</taxon>
        <taxon>Cellvibrio</taxon>
    </lineage>
</organism>
<dbReference type="EMBL" id="CP000934">
    <property type="protein sequence ID" value="ACE84504.1"/>
    <property type="molecule type" value="Genomic_DNA"/>
</dbReference>
<dbReference type="AlphaFoldDB" id="B3PHZ3"/>
<keyword evidence="2" id="KW-1185">Reference proteome</keyword>
<gene>
    <name evidence="1" type="ordered locus">CJA_3736</name>
</gene>